<dbReference type="InterPro" id="IPR027640">
    <property type="entry name" value="Kinesin-like_fam"/>
</dbReference>
<comment type="caution">
    <text evidence="10">The sequence shown here is derived from an EMBL/GenBank/DDBJ whole genome shotgun (WGS) entry which is preliminary data.</text>
</comment>
<dbReference type="FunFam" id="3.40.850.10:FF:000083">
    <property type="entry name" value="Kinesin-like protein"/>
    <property type="match status" value="1"/>
</dbReference>
<dbReference type="GO" id="GO:0005524">
    <property type="term" value="F:ATP binding"/>
    <property type="evidence" value="ECO:0007669"/>
    <property type="project" value="UniProtKB-UniRule"/>
</dbReference>
<sequence>MNGSFTGSYSENFKVAVRVRPPVDREIDPDHGFFSVVRVQDSSSMTIIEYMGIADNDYERELSLRENPSLGNYHTFTFDNVYDQNSTQEEVYEYSGKPAVQSVLEGYNATLIAYGQTGTGKTYTMEGFKFDLTDPQRGMIPRAVEDIFNYIESSDSSDLKFMVRVSYVQIYNEIISDLLKIDRTSLQIREEKKRGVFVEGLSEWAVRGHNEIFALMDRGHTLRATASTKMNDLSSRSHAVFIVIVEQMNTTDEGNEIRVGKLNIVDLAGSERVRVTGATGKRLEESKKINQSLSALGNVIAALTDAKARTHIPYRDSKLTRLLEDSLGGNCKTTMLAMISPAFDAFSESLSTLKFANRAKNIKNVARINEDVDHKALLRKYEVELKHLRGILEGKVDFAPDMQRVYELEEERRKAEADKEAAIEALEMRSREYMSEKEEKRRLEERIRMMNSQMLVGGKKVEESPQFLIALEERQMALKQEYEIKLQELDRERQQIEDDKAQIDRYKQLLLRQRDIMIALTVRLNERDETILLLQDELESLDKLNKQSEEALKKQYLRNEQLEKLLQLSGITVPKKEQLMFS</sequence>
<organism evidence="10 11">
    <name type="scientific">Stentor coeruleus</name>
    <dbReference type="NCBI Taxonomy" id="5963"/>
    <lineage>
        <taxon>Eukaryota</taxon>
        <taxon>Sar</taxon>
        <taxon>Alveolata</taxon>
        <taxon>Ciliophora</taxon>
        <taxon>Postciliodesmatophora</taxon>
        <taxon>Heterotrichea</taxon>
        <taxon>Heterotrichida</taxon>
        <taxon>Stentoridae</taxon>
        <taxon>Stentor</taxon>
    </lineage>
</organism>
<dbReference type="GO" id="GO:0005875">
    <property type="term" value="C:microtubule associated complex"/>
    <property type="evidence" value="ECO:0007669"/>
    <property type="project" value="TreeGrafter"/>
</dbReference>
<evidence type="ECO:0000259" key="9">
    <source>
        <dbReference type="PROSITE" id="PS50067"/>
    </source>
</evidence>
<keyword evidence="11" id="KW-1185">Reference proteome</keyword>
<feature type="binding site" evidence="6">
    <location>
        <begin position="115"/>
        <end position="122"/>
    </location>
    <ligand>
        <name>ATP</name>
        <dbReference type="ChEBI" id="CHEBI:30616"/>
    </ligand>
</feature>
<dbReference type="CDD" id="cd00106">
    <property type="entry name" value="KISc"/>
    <property type="match status" value="1"/>
</dbReference>
<dbReference type="Pfam" id="PF00225">
    <property type="entry name" value="Kinesin"/>
    <property type="match status" value="1"/>
</dbReference>
<dbReference type="PROSITE" id="PS00411">
    <property type="entry name" value="KINESIN_MOTOR_1"/>
    <property type="match status" value="1"/>
</dbReference>
<dbReference type="GO" id="GO:0005737">
    <property type="term" value="C:cytoplasm"/>
    <property type="evidence" value="ECO:0007669"/>
    <property type="project" value="UniProtKB-SubCell"/>
</dbReference>
<evidence type="ECO:0000313" key="11">
    <source>
        <dbReference type="Proteomes" id="UP000187209"/>
    </source>
</evidence>
<dbReference type="InterPro" id="IPR027417">
    <property type="entry name" value="P-loop_NTPase"/>
</dbReference>
<evidence type="ECO:0000313" key="10">
    <source>
        <dbReference type="EMBL" id="OMJ76009.1"/>
    </source>
</evidence>
<dbReference type="GO" id="GO:0008017">
    <property type="term" value="F:microtubule binding"/>
    <property type="evidence" value="ECO:0007669"/>
    <property type="project" value="InterPro"/>
</dbReference>
<evidence type="ECO:0000256" key="7">
    <source>
        <dbReference type="RuleBase" id="RU000394"/>
    </source>
</evidence>
<keyword evidence="4 6" id="KW-0067">ATP-binding</keyword>
<dbReference type="InterPro" id="IPR019821">
    <property type="entry name" value="Kinesin_motor_CS"/>
</dbReference>
<comment type="similarity">
    <text evidence="6 7">Belongs to the TRAFAC class myosin-kinesin ATPase superfamily. Kinesin family.</text>
</comment>
<dbReference type="PANTHER" id="PTHR47969">
    <property type="entry name" value="CHROMOSOME-ASSOCIATED KINESIN KIF4A-RELATED"/>
    <property type="match status" value="1"/>
</dbReference>
<evidence type="ECO:0000256" key="4">
    <source>
        <dbReference type="ARBA" id="ARBA00022840"/>
    </source>
</evidence>
<dbReference type="SMART" id="SM00129">
    <property type="entry name" value="KISc"/>
    <property type="match status" value="1"/>
</dbReference>
<evidence type="ECO:0000256" key="8">
    <source>
        <dbReference type="SAM" id="Coils"/>
    </source>
</evidence>
<dbReference type="Gene3D" id="3.40.850.10">
    <property type="entry name" value="Kinesin motor domain"/>
    <property type="match status" value="1"/>
</dbReference>
<dbReference type="GO" id="GO:0007052">
    <property type="term" value="P:mitotic spindle organization"/>
    <property type="evidence" value="ECO:0007669"/>
    <property type="project" value="TreeGrafter"/>
</dbReference>
<feature type="coiled-coil region" evidence="8">
    <location>
        <begin position="405"/>
        <end position="565"/>
    </location>
</feature>
<protein>
    <recommendedName>
        <fullName evidence="7">Kinesin-like protein</fullName>
    </recommendedName>
</protein>
<evidence type="ECO:0000256" key="6">
    <source>
        <dbReference type="PROSITE-ProRule" id="PRU00283"/>
    </source>
</evidence>
<keyword evidence="6 7" id="KW-0505">Motor protein</keyword>
<dbReference type="Proteomes" id="UP000187209">
    <property type="component" value="Unassembled WGS sequence"/>
</dbReference>
<dbReference type="GO" id="GO:0007018">
    <property type="term" value="P:microtubule-based movement"/>
    <property type="evidence" value="ECO:0007669"/>
    <property type="project" value="InterPro"/>
</dbReference>
<dbReference type="GO" id="GO:0051231">
    <property type="term" value="P:spindle elongation"/>
    <property type="evidence" value="ECO:0007669"/>
    <property type="project" value="TreeGrafter"/>
</dbReference>
<evidence type="ECO:0000256" key="5">
    <source>
        <dbReference type="ARBA" id="ARBA00023054"/>
    </source>
</evidence>
<keyword evidence="7" id="KW-0493">Microtubule</keyword>
<reference evidence="10 11" key="1">
    <citation type="submission" date="2016-11" db="EMBL/GenBank/DDBJ databases">
        <title>The macronuclear genome of Stentor coeruleus: a giant cell with tiny introns.</title>
        <authorList>
            <person name="Slabodnick M."/>
            <person name="Ruby J.G."/>
            <person name="Reiff S.B."/>
            <person name="Swart E.C."/>
            <person name="Gosai S."/>
            <person name="Prabakaran S."/>
            <person name="Witkowska E."/>
            <person name="Larue G.E."/>
            <person name="Fisher S."/>
            <person name="Freeman R.M."/>
            <person name="Gunawardena J."/>
            <person name="Chu W."/>
            <person name="Stover N.A."/>
            <person name="Gregory B.D."/>
            <person name="Nowacki M."/>
            <person name="Derisi J."/>
            <person name="Roy S.W."/>
            <person name="Marshall W.F."/>
            <person name="Sood P."/>
        </authorList>
    </citation>
    <scope>NUCLEOTIDE SEQUENCE [LARGE SCALE GENOMIC DNA]</scope>
    <source>
        <strain evidence="10">WM001</strain>
    </source>
</reference>
<evidence type="ECO:0000256" key="1">
    <source>
        <dbReference type="ARBA" id="ARBA00004496"/>
    </source>
</evidence>
<dbReference type="AlphaFoldDB" id="A0A1R2BGZ5"/>
<dbReference type="GO" id="GO:0005874">
    <property type="term" value="C:microtubule"/>
    <property type="evidence" value="ECO:0007669"/>
    <property type="project" value="UniProtKB-KW"/>
</dbReference>
<dbReference type="GO" id="GO:0003777">
    <property type="term" value="F:microtubule motor activity"/>
    <property type="evidence" value="ECO:0007669"/>
    <property type="project" value="InterPro"/>
</dbReference>
<comment type="subcellular location">
    <subcellularLocation>
        <location evidence="1">Cytoplasm</location>
    </subcellularLocation>
</comment>
<evidence type="ECO:0000256" key="3">
    <source>
        <dbReference type="ARBA" id="ARBA00022741"/>
    </source>
</evidence>
<evidence type="ECO:0000256" key="2">
    <source>
        <dbReference type="ARBA" id="ARBA00022490"/>
    </source>
</evidence>
<proteinExistence type="inferred from homology"/>
<dbReference type="PROSITE" id="PS50067">
    <property type="entry name" value="KINESIN_MOTOR_2"/>
    <property type="match status" value="1"/>
</dbReference>
<dbReference type="SUPFAM" id="SSF52540">
    <property type="entry name" value="P-loop containing nucleoside triphosphate hydrolases"/>
    <property type="match status" value="1"/>
</dbReference>
<accession>A0A1R2BGZ5</accession>
<name>A0A1R2BGZ5_9CILI</name>
<dbReference type="PRINTS" id="PR00380">
    <property type="entry name" value="KINESINHEAVY"/>
</dbReference>
<dbReference type="EMBL" id="MPUH01000657">
    <property type="protein sequence ID" value="OMJ76009.1"/>
    <property type="molecule type" value="Genomic_DNA"/>
</dbReference>
<dbReference type="InterPro" id="IPR001752">
    <property type="entry name" value="Kinesin_motor_dom"/>
</dbReference>
<keyword evidence="3 6" id="KW-0547">Nucleotide-binding</keyword>
<keyword evidence="5 8" id="KW-0175">Coiled coil</keyword>
<dbReference type="OrthoDB" id="3176171at2759"/>
<feature type="domain" description="Kinesin motor" evidence="9">
    <location>
        <begin position="12"/>
        <end position="362"/>
    </location>
</feature>
<keyword evidence="2" id="KW-0963">Cytoplasm</keyword>
<dbReference type="InterPro" id="IPR036961">
    <property type="entry name" value="Kinesin_motor_dom_sf"/>
</dbReference>
<gene>
    <name evidence="10" type="ORF">SteCoe_24724</name>
</gene>
<dbReference type="PANTHER" id="PTHR47969:SF15">
    <property type="entry name" value="CHROMOSOME-ASSOCIATED KINESIN KIF4A-RELATED"/>
    <property type="match status" value="1"/>
</dbReference>